<feature type="domain" description="N-acetyltransferase" evidence="1">
    <location>
        <begin position="1"/>
        <end position="137"/>
    </location>
</feature>
<dbReference type="Proteomes" id="UP001152607">
    <property type="component" value="Unassembled WGS sequence"/>
</dbReference>
<dbReference type="PANTHER" id="PTHR47237:SF1">
    <property type="entry name" value="SLL0310 PROTEIN"/>
    <property type="match status" value="1"/>
</dbReference>
<accession>A0A9W4XG63</accession>
<dbReference type="PANTHER" id="PTHR47237">
    <property type="entry name" value="SLL0310 PROTEIN"/>
    <property type="match status" value="1"/>
</dbReference>
<proteinExistence type="predicted"/>
<sequence>MVATDERFRLNRSSNDAPSHFKALRNGKDWHLIIPKLSTKPEGCVCGFTYPNKTGWIGFFIMAAAYRGQGLGRELWNRMDASFHESQTEMIGLDGVEEQVKTYERRGFVDVARIPVMSRVSLKTRPLPAVELDPDVKDRLVDMKSVDEDLLARLDLEHTGLDRSAYWLNNGIHHHRQNTFGLALAESSTEELRGFLLVRDCEHGQRFGPLYAETLQGAKALLYTAMDRSSDSDGSMIAEVFGGNPEARRLFEELGWESAGVDYHRMWLNGKVPEEQQENWKGASGMYAIFDACAG</sequence>
<dbReference type="InterPro" id="IPR000182">
    <property type="entry name" value="GNAT_dom"/>
</dbReference>
<dbReference type="PROSITE" id="PS51186">
    <property type="entry name" value="GNAT"/>
    <property type="match status" value="1"/>
</dbReference>
<dbReference type="OrthoDB" id="5771378at2759"/>
<dbReference type="GO" id="GO:0016747">
    <property type="term" value="F:acyltransferase activity, transferring groups other than amino-acyl groups"/>
    <property type="evidence" value="ECO:0007669"/>
    <property type="project" value="InterPro"/>
</dbReference>
<gene>
    <name evidence="2" type="ORF">PDIGIT_LOCUS3540</name>
</gene>
<dbReference type="Pfam" id="PF18014">
    <property type="entry name" value="Acetyltransf_18"/>
    <property type="match status" value="1"/>
</dbReference>
<protein>
    <recommendedName>
        <fullName evidence="1">N-acetyltransferase domain-containing protein</fullName>
    </recommendedName>
</protein>
<dbReference type="InterPro" id="IPR016181">
    <property type="entry name" value="Acyl_CoA_acyltransferase"/>
</dbReference>
<dbReference type="Gene3D" id="3.40.630.30">
    <property type="match status" value="1"/>
</dbReference>
<dbReference type="Pfam" id="PF00583">
    <property type="entry name" value="Acetyltransf_1"/>
    <property type="match status" value="1"/>
</dbReference>
<comment type="caution">
    <text evidence="2">The sequence shown here is derived from an EMBL/GenBank/DDBJ whole genome shotgun (WGS) entry which is preliminary data.</text>
</comment>
<dbReference type="Gene3D" id="3.40.630.90">
    <property type="match status" value="1"/>
</dbReference>
<dbReference type="InterPro" id="IPR052729">
    <property type="entry name" value="Acyl/Acetyltrans_Enzymes"/>
</dbReference>
<keyword evidence="3" id="KW-1185">Reference proteome</keyword>
<dbReference type="AlphaFoldDB" id="A0A9W4XG63"/>
<dbReference type="SUPFAM" id="SSF55729">
    <property type="entry name" value="Acyl-CoA N-acyltransferases (Nat)"/>
    <property type="match status" value="1"/>
</dbReference>
<evidence type="ECO:0000259" key="1">
    <source>
        <dbReference type="PROSITE" id="PS51186"/>
    </source>
</evidence>
<name>A0A9W4XG63_9PLEO</name>
<organism evidence="2 3">
    <name type="scientific">Periconia digitata</name>
    <dbReference type="NCBI Taxonomy" id="1303443"/>
    <lineage>
        <taxon>Eukaryota</taxon>
        <taxon>Fungi</taxon>
        <taxon>Dikarya</taxon>
        <taxon>Ascomycota</taxon>
        <taxon>Pezizomycotina</taxon>
        <taxon>Dothideomycetes</taxon>
        <taxon>Pleosporomycetidae</taxon>
        <taxon>Pleosporales</taxon>
        <taxon>Massarineae</taxon>
        <taxon>Periconiaceae</taxon>
        <taxon>Periconia</taxon>
    </lineage>
</organism>
<evidence type="ECO:0000313" key="2">
    <source>
        <dbReference type="EMBL" id="CAI6319495.1"/>
    </source>
</evidence>
<dbReference type="CDD" id="cd04301">
    <property type="entry name" value="NAT_SF"/>
    <property type="match status" value="1"/>
</dbReference>
<evidence type="ECO:0000313" key="3">
    <source>
        <dbReference type="Proteomes" id="UP001152607"/>
    </source>
</evidence>
<reference evidence="2" key="1">
    <citation type="submission" date="2023-01" db="EMBL/GenBank/DDBJ databases">
        <authorList>
            <person name="Van Ghelder C."/>
            <person name="Rancurel C."/>
        </authorList>
    </citation>
    <scope>NUCLEOTIDE SEQUENCE</scope>
    <source>
        <strain evidence="2">CNCM I-4278</strain>
    </source>
</reference>
<dbReference type="EMBL" id="CAOQHR010000002">
    <property type="protein sequence ID" value="CAI6319495.1"/>
    <property type="molecule type" value="Genomic_DNA"/>
</dbReference>
<dbReference type="InterPro" id="IPR041496">
    <property type="entry name" value="YitH/HolE_GNAT"/>
</dbReference>